<reference evidence="3 4" key="1">
    <citation type="journal article" date="2019" name="Environ. Microbiol.">
        <title>Species interactions and distinct microbial communities in high Arctic permafrost affected cryosols are associated with the CH4 and CO2 gas fluxes.</title>
        <authorList>
            <person name="Altshuler I."/>
            <person name="Hamel J."/>
            <person name="Turney S."/>
            <person name="Magnuson E."/>
            <person name="Levesque R."/>
            <person name="Greer C."/>
            <person name="Whyte L.G."/>
        </authorList>
    </citation>
    <scope>NUCLEOTIDE SEQUENCE [LARGE SCALE GENOMIC DNA]</scope>
    <source>
        <strain evidence="3 4">E4</strain>
    </source>
</reference>
<sequence>MKNKLSFITGGLFMALSANSLAIDGIINFHGSIITQACEINGGQDVDVQLGTYSAAQFRSIGDKSPSIPFTLPLTNCPVATAEDPTVPQFRIWLEAPTVTDHPDLVQVTSAFDDDTIADGVGVKILDGQTKAVMQLNTLPEIIYKISKASMNVDLIAYYESYKAPTDIKAGPAEASVNVTLDYR</sequence>
<feature type="chain" id="PRO_5021222007" evidence="1">
    <location>
        <begin position="23"/>
        <end position="184"/>
    </location>
</feature>
<dbReference type="InterPro" id="IPR050263">
    <property type="entry name" value="Bact_Fimbrial_Adh_Pro"/>
</dbReference>
<dbReference type="InterPro" id="IPR000259">
    <property type="entry name" value="Adhesion_dom_fimbrial"/>
</dbReference>
<comment type="caution">
    <text evidence="3">The sequence shown here is derived from an EMBL/GenBank/DDBJ whole genome shotgun (WGS) entry which is preliminary data.</text>
</comment>
<keyword evidence="1" id="KW-0732">Signal</keyword>
<dbReference type="GO" id="GO:0043709">
    <property type="term" value="P:cell adhesion involved in single-species biofilm formation"/>
    <property type="evidence" value="ECO:0007669"/>
    <property type="project" value="TreeGrafter"/>
</dbReference>
<gene>
    <name evidence="3" type="ORF">EAH77_17940</name>
</gene>
<dbReference type="AlphaFoldDB" id="A0A502GAV1"/>
<name>A0A502GAV1_9GAMM</name>
<dbReference type="RefSeq" id="WP_140474164.1">
    <property type="nucleotide sequence ID" value="NZ_RCZD01000010.1"/>
</dbReference>
<dbReference type="Gene3D" id="2.60.40.1090">
    <property type="entry name" value="Fimbrial-type adhesion domain"/>
    <property type="match status" value="1"/>
</dbReference>
<evidence type="ECO:0000256" key="1">
    <source>
        <dbReference type="SAM" id="SignalP"/>
    </source>
</evidence>
<dbReference type="PANTHER" id="PTHR33420:SF26">
    <property type="entry name" value="FIMBRIAL SUBUNIT"/>
    <property type="match status" value="1"/>
</dbReference>
<dbReference type="EMBL" id="RCZD01000010">
    <property type="protein sequence ID" value="TPG58792.1"/>
    <property type="molecule type" value="Genomic_DNA"/>
</dbReference>
<dbReference type="Proteomes" id="UP000317663">
    <property type="component" value="Unassembled WGS sequence"/>
</dbReference>
<dbReference type="GO" id="GO:0009289">
    <property type="term" value="C:pilus"/>
    <property type="evidence" value="ECO:0007669"/>
    <property type="project" value="InterPro"/>
</dbReference>
<dbReference type="InterPro" id="IPR008966">
    <property type="entry name" value="Adhesion_dom_sf"/>
</dbReference>
<feature type="signal peptide" evidence="1">
    <location>
        <begin position="1"/>
        <end position="22"/>
    </location>
</feature>
<evidence type="ECO:0000313" key="4">
    <source>
        <dbReference type="Proteomes" id="UP000317663"/>
    </source>
</evidence>
<accession>A0A502GAV1</accession>
<dbReference type="InterPro" id="IPR036937">
    <property type="entry name" value="Adhesion_dom_fimbrial_sf"/>
</dbReference>
<proteinExistence type="predicted"/>
<feature type="domain" description="Fimbrial-type adhesion" evidence="2">
    <location>
        <begin position="27"/>
        <end position="183"/>
    </location>
</feature>
<keyword evidence="4" id="KW-1185">Reference proteome</keyword>
<dbReference type="PANTHER" id="PTHR33420">
    <property type="entry name" value="FIMBRIAL SUBUNIT ELFA-RELATED"/>
    <property type="match status" value="1"/>
</dbReference>
<protein>
    <submittedName>
        <fullName evidence="3">Type 1 fimbrial protein</fullName>
    </submittedName>
</protein>
<dbReference type="SUPFAM" id="SSF49401">
    <property type="entry name" value="Bacterial adhesins"/>
    <property type="match status" value="1"/>
</dbReference>
<evidence type="ECO:0000259" key="2">
    <source>
        <dbReference type="Pfam" id="PF00419"/>
    </source>
</evidence>
<evidence type="ECO:0000313" key="3">
    <source>
        <dbReference type="EMBL" id="TPG58792.1"/>
    </source>
</evidence>
<organism evidence="3 4">
    <name type="scientific">Ewingella americana</name>
    <dbReference type="NCBI Taxonomy" id="41202"/>
    <lineage>
        <taxon>Bacteria</taxon>
        <taxon>Pseudomonadati</taxon>
        <taxon>Pseudomonadota</taxon>
        <taxon>Gammaproteobacteria</taxon>
        <taxon>Enterobacterales</taxon>
        <taxon>Yersiniaceae</taxon>
        <taxon>Ewingella</taxon>
    </lineage>
</organism>
<dbReference type="OrthoDB" id="6491659at2"/>
<dbReference type="Pfam" id="PF00419">
    <property type="entry name" value="Fimbrial"/>
    <property type="match status" value="1"/>
</dbReference>